<keyword evidence="3 7" id="KW-0694">RNA-binding</keyword>
<dbReference type="GO" id="GO:0006412">
    <property type="term" value="P:translation"/>
    <property type="evidence" value="ECO:0007669"/>
    <property type="project" value="UniProtKB-UniRule"/>
</dbReference>
<organism evidence="9 10">
    <name type="scientific">Candidatus Liptonbacteria bacterium GWC1_60_9</name>
    <dbReference type="NCBI Taxonomy" id="1798645"/>
    <lineage>
        <taxon>Bacteria</taxon>
        <taxon>Candidatus Liptoniibacteriota</taxon>
    </lineage>
</organism>
<dbReference type="AlphaFoldDB" id="A0A1G2C7W1"/>
<dbReference type="SUPFAM" id="SSF46992">
    <property type="entry name" value="Ribosomal protein S20"/>
    <property type="match status" value="1"/>
</dbReference>
<dbReference type="Gene3D" id="1.20.58.110">
    <property type="entry name" value="Ribosomal protein S20"/>
    <property type="match status" value="1"/>
</dbReference>
<dbReference type="GO" id="GO:0005829">
    <property type="term" value="C:cytosol"/>
    <property type="evidence" value="ECO:0007669"/>
    <property type="project" value="TreeGrafter"/>
</dbReference>
<evidence type="ECO:0000256" key="7">
    <source>
        <dbReference type="HAMAP-Rule" id="MF_00500"/>
    </source>
</evidence>
<dbReference type="InterPro" id="IPR036510">
    <property type="entry name" value="Ribosomal_bS20_sf"/>
</dbReference>
<keyword evidence="4 7" id="KW-0689">Ribosomal protein</keyword>
<protein>
    <recommendedName>
        <fullName evidence="6 7">Small ribosomal subunit protein bS20</fullName>
    </recommendedName>
</protein>
<evidence type="ECO:0000256" key="4">
    <source>
        <dbReference type="ARBA" id="ARBA00022980"/>
    </source>
</evidence>
<comment type="function">
    <text evidence="7">Binds directly to 16S ribosomal RNA.</text>
</comment>
<name>A0A1G2C7W1_9BACT</name>
<sequence>MPITKSAKKEARKSLRRRATNREGREALKKTVKQYRKLVAQKKFEEAGAFLSQVQKALDKSAKANLIKKNTASRLKSRLAHAIARASKASS</sequence>
<dbReference type="EMBL" id="MHKV01000009">
    <property type="protein sequence ID" value="OGY97458.1"/>
    <property type="molecule type" value="Genomic_DNA"/>
</dbReference>
<dbReference type="GO" id="GO:0070181">
    <property type="term" value="F:small ribosomal subunit rRNA binding"/>
    <property type="evidence" value="ECO:0007669"/>
    <property type="project" value="TreeGrafter"/>
</dbReference>
<evidence type="ECO:0000313" key="10">
    <source>
        <dbReference type="Proteomes" id="UP000176349"/>
    </source>
</evidence>
<evidence type="ECO:0000256" key="8">
    <source>
        <dbReference type="SAM" id="MobiDB-lite"/>
    </source>
</evidence>
<dbReference type="Pfam" id="PF01649">
    <property type="entry name" value="Ribosomal_S20p"/>
    <property type="match status" value="1"/>
</dbReference>
<evidence type="ECO:0000256" key="5">
    <source>
        <dbReference type="ARBA" id="ARBA00023274"/>
    </source>
</evidence>
<dbReference type="NCBIfam" id="TIGR00029">
    <property type="entry name" value="S20"/>
    <property type="match status" value="1"/>
</dbReference>
<dbReference type="GO" id="GO:0015935">
    <property type="term" value="C:small ribosomal subunit"/>
    <property type="evidence" value="ECO:0007669"/>
    <property type="project" value="TreeGrafter"/>
</dbReference>
<accession>A0A1G2C7W1</accession>
<evidence type="ECO:0000256" key="2">
    <source>
        <dbReference type="ARBA" id="ARBA00022730"/>
    </source>
</evidence>
<dbReference type="PANTHER" id="PTHR33398:SF1">
    <property type="entry name" value="SMALL RIBOSOMAL SUBUNIT PROTEIN BS20C"/>
    <property type="match status" value="1"/>
</dbReference>
<evidence type="ECO:0000256" key="3">
    <source>
        <dbReference type="ARBA" id="ARBA00022884"/>
    </source>
</evidence>
<dbReference type="Proteomes" id="UP000176349">
    <property type="component" value="Unassembled WGS sequence"/>
</dbReference>
<evidence type="ECO:0000256" key="1">
    <source>
        <dbReference type="ARBA" id="ARBA00007634"/>
    </source>
</evidence>
<comment type="caution">
    <text evidence="9">The sequence shown here is derived from an EMBL/GenBank/DDBJ whole genome shotgun (WGS) entry which is preliminary data.</text>
</comment>
<dbReference type="HAMAP" id="MF_00500">
    <property type="entry name" value="Ribosomal_bS20"/>
    <property type="match status" value="1"/>
</dbReference>
<dbReference type="GO" id="GO:0003735">
    <property type="term" value="F:structural constituent of ribosome"/>
    <property type="evidence" value="ECO:0007669"/>
    <property type="project" value="InterPro"/>
</dbReference>
<keyword evidence="5 7" id="KW-0687">Ribonucleoprotein</keyword>
<keyword evidence="2 7" id="KW-0699">rRNA-binding</keyword>
<feature type="region of interest" description="Disordered" evidence="8">
    <location>
        <begin position="1"/>
        <end position="28"/>
    </location>
</feature>
<comment type="similarity">
    <text evidence="1 7">Belongs to the bacterial ribosomal protein bS20 family.</text>
</comment>
<proteinExistence type="inferred from homology"/>
<dbReference type="InterPro" id="IPR002583">
    <property type="entry name" value="Ribosomal_bS20"/>
</dbReference>
<dbReference type="PANTHER" id="PTHR33398">
    <property type="entry name" value="30S RIBOSOMAL PROTEIN S20"/>
    <property type="match status" value="1"/>
</dbReference>
<evidence type="ECO:0000256" key="6">
    <source>
        <dbReference type="ARBA" id="ARBA00035136"/>
    </source>
</evidence>
<evidence type="ECO:0000313" key="9">
    <source>
        <dbReference type="EMBL" id="OGY97458.1"/>
    </source>
</evidence>
<reference evidence="9 10" key="1">
    <citation type="journal article" date="2016" name="Nat. Commun.">
        <title>Thousands of microbial genomes shed light on interconnected biogeochemical processes in an aquifer system.</title>
        <authorList>
            <person name="Anantharaman K."/>
            <person name="Brown C.T."/>
            <person name="Hug L.A."/>
            <person name="Sharon I."/>
            <person name="Castelle C.J."/>
            <person name="Probst A.J."/>
            <person name="Thomas B.C."/>
            <person name="Singh A."/>
            <person name="Wilkins M.J."/>
            <person name="Karaoz U."/>
            <person name="Brodie E.L."/>
            <person name="Williams K.H."/>
            <person name="Hubbard S.S."/>
            <person name="Banfield J.F."/>
        </authorList>
    </citation>
    <scope>NUCLEOTIDE SEQUENCE [LARGE SCALE GENOMIC DNA]</scope>
</reference>
<gene>
    <name evidence="7" type="primary">rpsT</name>
    <name evidence="9" type="ORF">A2128_00365</name>
</gene>